<name>A0A0C3S9J2_PHLG1</name>
<feature type="non-terminal residue" evidence="2">
    <location>
        <position position="194"/>
    </location>
</feature>
<keyword evidence="3" id="KW-1185">Reference proteome</keyword>
<dbReference type="HOGENOM" id="CLU_1405596_0_0_1"/>
<accession>A0A0C3S9J2</accession>
<proteinExistence type="predicted"/>
<evidence type="ECO:0000313" key="3">
    <source>
        <dbReference type="Proteomes" id="UP000053257"/>
    </source>
</evidence>
<reference evidence="2 3" key="1">
    <citation type="journal article" date="2014" name="PLoS Genet.">
        <title>Analysis of the Phlebiopsis gigantea genome, transcriptome and secretome provides insight into its pioneer colonization strategies of wood.</title>
        <authorList>
            <person name="Hori C."/>
            <person name="Ishida T."/>
            <person name="Igarashi K."/>
            <person name="Samejima M."/>
            <person name="Suzuki H."/>
            <person name="Master E."/>
            <person name="Ferreira P."/>
            <person name="Ruiz-Duenas F.J."/>
            <person name="Held B."/>
            <person name="Canessa P."/>
            <person name="Larrondo L.F."/>
            <person name="Schmoll M."/>
            <person name="Druzhinina I.S."/>
            <person name="Kubicek C.P."/>
            <person name="Gaskell J.A."/>
            <person name="Kersten P."/>
            <person name="St John F."/>
            <person name="Glasner J."/>
            <person name="Sabat G."/>
            <person name="Splinter BonDurant S."/>
            <person name="Syed K."/>
            <person name="Yadav J."/>
            <person name="Mgbeahuruike A.C."/>
            <person name="Kovalchuk A."/>
            <person name="Asiegbu F.O."/>
            <person name="Lackner G."/>
            <person name="Hoffmeister D."/>
            <person name="Rencoret J."/>
            <person name="Gutierrez A."/>
            <person name="Sun H."/>
            <person name="Lindquist E."/>
            <person name="Barry K."/>
            <person name="Riley R."/>
            <person name="Grigoriev I.V."/>
            <person name="Henrissat B."/>
            <person name="Kues U."/>
            <person name="Berka R.M."/>
            <person name="Martinez A.T."/>
            <person name="Covert S.F."/>
            <person name="Blanchette R.A."/>
            <person name="Cullen D."/>
        </authorList>
    </citation>
    <scope>NUCLEOTIDE SEQUENCE [LARGE SCALE GENOMIC DNA]</scope>
    <source>
        <strain evidence="2 3">11061_1 CR5-6</strain>
    </source>
</reference>
<gene>
    <name evidence="2" type="ORF">PHLGIDRAFT_36029</name>
</gene>
<feature type="compositionally biased region" description="Low complexity" evidence="1">
    <location>
        <begin position="149"/>
        <end position="164"/>
    </location>
</feature>
<organism evidence="2 3">
    <name type="scientific">Phlebiopsis gigantea (strain 11061_1 CR5-6)</name>
    <name type="common">White-rot fungus</name>
    <name type="synonym">Peniophora gigantea</name>
    <dbReference type="NCBI Taxonomy" id="745531"/>
    <lineage>
        <taxon>Eukaryota</taxon>
        <taxon>Fungi</taxon>
        <taxon>Dikarya</taxon>
        <taxon>Basidiomycota</taxon>
        <taxon>Agaricomycotina</taxon>
        <taxon>Agaricomycetes</taxon>
        <taxon>Polyporales</taxon>
        <taxon>Phanerochaetaceae</taxon>
        <taxon>Phlebiopsis</taxon>
    </lineage>
</organism>
<dbReference type="Proteomes" id="UP000053257">
    <property type="component" value="Unassembled WGS sequence"/>
</dbReference>
<evidence type="ECO:0000256" key="1">
    <source>
        <dbReference type="SAM" id="MobiDB-lite"/>
    </source>
</evidence>
<sequence length="194" mass="21408">MQSSEMSFDLLNDKISFLNMSTPNRSLADADAENDTFDLAKEQLKMEEIASRYMQPSSINIEEDTFDFVKEQRRMEAGFQKYAPIREESLAEVALEMPRVKELTPPKPAPSIERTLESAVKPDLRPPVFSLPPAPVSKSSDEMPPANEAPVVPTSPTIPSSKTAPALPLVKKTFKMQHDRLPSASSSIALGSSM</sequence>
<protein>
    <submittedName>
        <fullName evidence="2">Uncharacterized protein</fullName>
    </submittedName>
</protein>
<dbReference type="AlphaFoldDB" id="A0A0C3S9J2"/>
<dbReference type="OrthoDB" id="3266894at2759"/>
<feature type="region of interest" description="Disordered" evidence="1">
    <location>
        <begin position="123"/>
        <end position="164"/>
    </location>
</feature>
<evidence type="ECO:0000313" key="2">
    <source>
        <dbReference type="EMBL" id="KIP06255.1"/>
    </source>
</evidence>
<dbReference type="EMBL" id="KN840522">
    <property type="protein sequence ID" value="KIP06255.1"/>
    <property type="molecule type" value="Genomic_DNA"/>
</dbReference>